<evidence type="ECO:0000313" key="2">
    <source>
        <dbReference type="EMBL" id="KAK8599929.1"/>
    </source>
</evidence>
<organism evidence="2 3">
    <name type="scientific">Hibiscus sabdariffa</name>
    <name type="common">roselle</name>
    <dbReference type="NCBI Taxonomy" id="183260"/>
    <lineage>
        <taxon>Eukaryota</taxon>
        <taxon>Viridiplantae</taxon>
        <taxon>Streptophyta</taxon>
        <taxon>Embryophyta</taxon>
        <taxon>Tracheophyta</taxon>
        <taxon>Spermatophyta</taxon>
        <taxon>Magnoliopsida</taxon>
        <taxon>eudicotyledons</taxon>
        <taxon>Gunneridae</taxon>
        <taxon>Pentapetalae</taxon>
        <taxon>rosids</taxon>
        <taxon>malvids</taxon>
        <taxon>Malvales</taxon>
        <taxon>Malvaceae</taxon>
        <taxon>Malvoideae</taxon>
        <taxon>Hibiscus</taxon>
    </lineage>
</organism>
<dbReference type="EMBL" id="JBBPBM010000001">
    <property type="protein sequence ID" value="KAK8599929.1"/>
    <property type="molecule type" value="Genomic_DNA"/>
</dbReference>
<name>A0ABR2GC95_9ROSI</name>
<proteinExistence type="predicted"/>
<reference evidence="2 3" key="1">
    <citation type="journal article" date="2024" name="G3 (Bethesda)">
        <title>Genome assembly of Hibiscus sabdariffa L. provides insights into metabolisms of medicinal natural products.</title>
        <authorList>
            <person name="Kim T."/>
        </authorList>
    </citation>
    <scope>NUCLEOTIDE SEQUENCE [LARGE SCALE GENOMIC DNA]</scope>
    <source>
        <strain evidence="2">TK-2024</strain>
        <tissue evidence="2">Old leaves</tissue>
    </source>
</reference>
<sequence>HIGFVAEVGLSRAFEDSRLMKLGVPNVEVVWGHDGSGVGDRHSRATGEETLSGTGEVVPVDLALMSSHSFFPERKLDMANNDP</sequence>
<feature type="non-terminal residue" evidence="2">
    <location>
        <position position="1"/>
    </location>
</feature>
<evidence type="ECO:0000313" key="3">
    <source>
        <dbReference type="Proteomes" id="UP001472677"/>
    </source>
</evidence>
<evidence type="ECO:0000256" key="1">
    <source>
        <dbReference type="SAM" id="MobiDB-lite"/>
    </source>
</evidence>
<dbReference type="Proteomes" id="UP001472677">
    <property type="component" value="Unassembled WGS sequence"/>
</dbReference>
<accession>A0ABR2GC95</accession>
<comment type="caution">
    <text evidence="2">The sequence shown here is derived from an EMBL/GenBank/DDBJ whole genome shotgun (WGS) entry which is preliminary data.</text>
</comment>
<keyword evidence="3" id="KW-1185">Reference proteome</keyword>
<protein>
    <submittedName>
        <fullName evidence="2">Uncharacterized protein</fullName>
    </submittedName>
</protein>
<feature type="region of interest" description="Disordered" evidence="1">
    <location>
        <begin position="33"/>
        <end position="53"/>
    </location>
</feature>
<gene>
    <name evidence="2" type="ORF">V6N12_049795</name>
</gene>